<evidence type="ECO:0000256" key="1">
    <source>
        <dbReference type="SAM" id="MobiDB-lite"/>
    </source>
</evidence>
<proteinExistence type="predicted"/>
<evidence type="ECO:0000313" key="3">
    <source>
        <dbReference type="Proteomes" id="UP000694423"/>
    </source>
</evidence>
<keyword evidence="3" id="KW-1185">Reference proteome</keyword>
<reference evidence="2" key="2">
    <citation type="submission" date="2025-09" db="UniProtKB">
        <authorList>
            <consortium name="Ensembl"/>
        </authorList>
    </citation>
    <scope>IDENTIFICATION</scope>
</reference>
<dbReference type="AlphaFoldDB" id="A0A8C4P4C2"/>
<accession>A0A8C4P4C2</accession>
<protein>
    <submittedName>
        <fullName evidence="2">Uncharacterized protein</fullName>
    </submittedName>
</protein>
<reference evidence="2" key="1">
    <citation type="submission" date="2025-08" db="UniProtKB">
        <authorList>
            <consortium name="Ensembl"/>
        </authorList>
    </citation>
    <scope>IDENTIFICATION</scope>
</reference>
<organism evidence="2 3">
    <name type="scientific">Dromaius novaehollandiae</name>
    <name type="common">Emu</name>
    <dbReference type="NCBI Taxonomy" id="8790"/>
    <lineage>
        <taxon>Eukaryota</taxon>
        <taxon>Metazoa</taxon>
        <taxon>Chordata</taxon>
        <taxon>Craniata</taxon>
        <taxon>Vertebrata</taxon>
        <taxon>Euteleostomi</taxon>
        <taxon>Archelosauria</taxon>
        <taxon>Archosauria</taxon>
        <taxon>Dinosauria</taxon>
        <taxon>Saurischia</taxon>
        <taxon>Theropoda</taxon>
        <taxon>Coelurosauria</taxon>
        <taxon>Aves</taxon>
        <taxon>Palaeognathae</taxon>
        <taxon>Casuariiformes</taxon>
        <taxon>Dromaiidae</taxon>
        <taxon>Dromaius</taxon>
    </lineage>
</organism>
<dbReference type="Ensembl" id="ENSDNVT00000006430.1">
    <property type="protein sequence ID" value="ENSDNVP00000005330.1"/>
    <property type="gene ID" value="ENSDNVG00000003834.1"/>
</dbReference>
<dbReference type="Proteomes" id="UP000694423">
    <property type="component" value="Unplaced"/>
</dbReference>
<name>A0A8C4P4C2_DRONO</name>
<feature type="compositionally biased region" description="Basic and acidic residues" evidence="1">
    <location>
        <begin position="1"/>
        <end position="12"/>
    </location>
</feature>
<evidence type="ECO:0000313" key="2">
    <source>
        <dbReference type="Ensembl" id="ENSDNVP00000005330.1"/>
    </source>
</evidence>
<feature type="region of interest" description="Disordered" evidence="1">
    <location>
        <begin position="1"/>
        <end position="92"/>
    </location>
</feature>
<sequence>SSMERTRLREAGLKTAKRLGRRPEAFRRGEERPRLAEEHLASRHGQAPAPSAPGARQARSCSARPAGDSSPSTARGKGAKLPGDNWGLIISG</sequence>
<feature type="compositionally biased region" description="Basic and acidic residues" evidence="1">
    <location>
        <begin position="21"/>
        <end position="41"/>
    </location>
</feature>